<dbReference type="RefSeq" id="WP_182531775.1">
    <property type="nucleotide sequence ID" value="NZ_JACGXL010000005.1"/>
</dbReference>
<dbReference type="AlphaFoldDB" id="A0A839F4I2"/>
<evidence type="ECO:0000313" key="3">
    <source>
        <dbReference type="Proteomes" id="UP000550401"/>
    </source>
</evidence>
<dbReference type="EMBL" id="JACGXL010000005">
    <property type="protein sequence ID" value="MBA8888719.1"/>
    <property type="molecule type" value="Genomic_DNA"/>
</dbReference>
<reference evidence="2 3" key="1">
    <citation type="submission" date="2020-07" db="EMBL/GenBank/DDBJ databases">
        <title>Genomic Encyclopedia of Type Strains, Phase IV (KMG-V): Genome sequencing to study the core and pangenomes of soil and plant-associated prokaryotes.</title>
        <authorList>
            <person name="Whitman W."/>
        </authorList>
    </citation>
    <scope>NUCLEOTIDE SEQUENCE [LARGE SCALE GENOMIC DNA]</scope>
    <source>
        <strain evidence="2 3">RH2WT43</strain>
    </source>
</reference>
<name>A0A839F4I2_9GAMM</name>
<comment type="caution">
    <text evidence="2">The sequence shown here is derived from an EMBL/GenBank/DDBJ whole genome shotgun (WGS) entry which is preliminary data.</text>
</comment>
<feature type="compositionally biased region" description="Acidic residues" evidence="1">
    <location>
        <begin position="64"/>
        <end position="73"/>
    </location>
</feature>
<gene>
    <name evidence="2" type="ORF">FHW12_002955</name>
</gene>
<feature type="compositionally biased region" description="Basic and acidic residues" evidence="1">
    <location>
        <begin position="74"/>
        <end position="83"/>
    </location>
</feature>
<proteinExistence type="predicted"/>
<evidence type="ECO:0000256" key="1">
    <source>
        <dbReference type="SAM" id="MobiDB-lite"/>
    </source>
</evidence>
<organism evidence="2 3">
    <name type="scientific">Dokdonella fugitiva</name>
    <dbReference type="NCBI Taxonomy" id="328517"/>
    <lineage>
        <taxon>Bacteria</taxon>
        <taxon>Pseudomonadati</taxon>
        <taxon>Pseudomonadota</taxon>
        <taxon>Gammaproteobacteria</taxon>
        <taxon>Lysobacterales</taxon>
        <taxon>Rhodanobacteraceae</taxon>
        <taxon>Dokdonella</taxon>
    </lineage>
</organism>
<sequence>MSTAIMHKGEFVVGMAVRPVGSMHVMTLGGTADEWICSWYDNDEHRAMRYMPEDLEPVCMLVGDMDDDDAGDDDERRDAEAARFNDWTAETPIGERAELSLGED</sequence>
<evidence type="ECO:0000313" key="2">
    <source>
        <dbReference type="EMBL" id="MBA8888719.1"/>
    </source>
</evidence>
<accession>A0A839F4I2</accession>
<dbReference type="Proteomes" id="UP000550401">
    <property type="component" value="Unassembled WGS sequence"/>
</dbReference>
<protein>
    <submittedName>
        <fullName evidence="2">Uncharacterized protein</fullName>
    </submittedName>
</protein>
<keyword evidence="3" id="KW-1185">Reference proteome</keyword>
<feature type="region of interest" description="Disordered" evidence="1">
    <location>
        <begin position="62"/>
        <end position="104"/>
    </location>
</feature>